<dbReference type="Pfam" id="PF16454">
    <property type="entry name" value="PI3K_P85_iSH2"/>
    <property type="match status" value="1"/>
</dbReference>
<dbReference type="PANTHER" id="PTHR19969:SF19">
    <property type="entry name" value="SH2 DOMAIN-CONTAINING PROTEIN"/>
    <property type="match status" value="1"/>
</dbReference>
<dbReference type="GO" id="GO:0035591">
    <property type="term" value="F:signaling adaptor activity"/>
    <property type="evidence" value="ECO:0007669"/>
    <property type="project" value="TreeGrafter"/>
</dbReference>
<keyword evidence="4" id="KW-0418">Kinase</keyword>
<dbReference type="Pfam" id="PF00017">
    <property type="entry name" value="SH2"/>
    <property type="match status" value="2"/>
</dbReference>
<dbReference type="GO" id="GO:0007167">
    <property type="term" value="P:enzyme-linked receptor protein signaling pathway"/>
    <property type="evidence" value="ECO:0007669"/>
    <property type="project" value="TreeGrafter"/>
</dbReference>
<dbReference type="PROSITE" id="PS50001">
    <property type="entry name" value="SH2"/>
    <property type="match status" value="1"/>
</dbReference>
<dbReference type="GO" id="GO:0030971">
    <property type="term" value="F:receptor tyrosine kinase binding"/>
    <property type="evidence" value="ECO:0007669"/>
    <property type="project" value="TreeGrafter"/>
</dbReference>
<dbReference type="InterPro" id="IPR036860">
    <property type="entry name" value="SH2_dom_sf"/>
</dbReference>
<name>S7MNZ6_MYOBR</name>
<dbReference type="CDD" id="cd00173">
    <property type="entry name" value="SH2"/>
    <property type="match status" value="1"/>
</dbReference>
<evidence type="ECO:0000256" key="2">
    <source>
        <dbReference type="PROSITE-ProRule" id="PRU00191"/>
    </source>
</evidence>
<evidence type="ECO:0000313" key="5">
    <source>
        <dbReference type="Proteomes" id="UP000052978"/>
    </source>
</evidence>
<dbReference type="FunFam" id="3.30.505.10:FF:000006">
    <property type="entry name" value="Phosphatidylinositol 3-kinase regulatory subunit alpha"/>
    <property type="match status" value="1"/>
</dbReference>
<dbReference type="PANTHER" id="PTHR19969">
    <property type="entry name" value="SH2-SH3 ADAPTOR PROTEIN-RELATED"/>
    <property type="match status" value="1"/>
</dbReference>
<feature type="domain" description="SH2" evidence="3">
    <location>
        <begin position="62"/>
        <end position="152"/>
    </location>
</feature>
<dbReference type="SMART" id="SM00252">
    <property type="entry name" value="SH2"/>
    <property type="match status" value="1"/>
</dbReference>
<evidence type="ECO:0000313" key="4">
    <source>
        <dbReference type="EMBL" id="EPQ05911.1"/>
    </source>
</evidence>
<keyword evidence="5" id="KW-1185">Reference proteome</keyword>
<dbReference type="EMBL" id="KE161920">
    <property type="protein sequence ID" value="EPQ05911.1"/>
    <property type="molecule type" value="Genomic_DNA"/>
</dbReference>
<proteinExistence type="predicted"/>
<dbReference type="GO" id="GO:0016477">
    <property type="term" value="P:cell migration"/>
    <property type="evidence" value="ECO:0007669"/>
    <property type="project" value="TreeGrafter"/>
</dbReference>
<keyword evidence="1 2" id="KW-0727">SH2 domain</keyword>
<dbReference type="AlphaFoldDB" id="S7MNZ6"/>
<dbReference type="Gene3D" id="1.10.287.1490">
    <property type="match status" value="1"/>
</dbReference>
<dbReference type="PRINTS" id="PR00401">
    <property type="entry name" value="SH2DOMAIN"/>
</dbReference>
<dbReference type="GO" id="GO:0016301">
    <property type="term" value="F:kinase activity"/>
    <property type="evidence" value="ECO:0007669"/>
    <property type="project" value="UniProtKB-KW"/>
</dbReference>
<evidence type="ECO:0000259" key="3">
    <source>
        <dbReference type="PROSITE" id="PS50001"/>
    </source>
</evidence>
<dbReference type="Proteomes" id="UP000052978">
    <property type="component" value="Unassembled WGS sequence"/>
</dbReference>
<keyword evidence="4" id="KW-0808">Transferase</keyword>
<gene>
    <name evidence="4" type="ORF">D623_10026655</name>
</gene>
<dbReference type="InterPro" id="IPR032498">
    <property type="entry name" value="PI3K_P85_iSH2"/>
</dbReference>
<accession>S7MNZ6</accession>
<dbReference type="SUPFAM" id="SSF55550">
    <property type="entry name" value="SH2 domain"/>
    <property type="match status" value="2"/>
</dbReference>
<dbReference type="InterPro" id="IPR051184">
    <property type="entry name" value="Tyrosine-phos_adapter"/>
</dbReference>
<dbReference type="GO" id="GO:0005737">
    <property type="term" value="C:cytoplasm"/>
    <property type="evidence" value="ECO:0007669"/>
    <property type="project" value="TreeGrafter"/>
</dbReference>
<evidence type="ECO:0000256" key="1">
    <source>
        <dbReference type="ARBA" id="ARBA00022999"/>
    </source>
</evidence>
<protein>
    <submittedName>
        <fullName evidence="4">Phosphatidylinositol 3-kinase regulatory subunit beta</fullName>
    </submittedName>
</protein>
<reference evidence="4 5" key="1">
    <citation type="journal article" date="2013" name="Nat. Commun.">
        <title>Genome analysis reveals insights into physiology and longevity of the Brandt's bat Myotis brandtii.</title>
        <authorList>
            <person name="Seim I."/>
            <person name="Fang X."/>
            <person name="Xiong Z."/>
            <person name="Lobanov A.V."/>
            <person name="Huang Z."/>
            <person name="Ma S."/>
            <person name="Feng Y."/>
            <person name="Turanov A.A."/>
            <person name="Zhu Y."/>
            <person name="Lenz T.L."/>
            <person name="Gerashchenko M.V."/>
            <person name="Fan D."/>
            <person name="Hee Yim S."/>
            <person name="Yao X."/>
            <person name="Jordan D."/>
            <person name="Xiong Y."/>
            <person name="Ma Y."/>
            <person name="Lyapunov A.N."/>
            <person name="Chen G."/>
            <person name="Kulakova O.I."/>
            <person name="Sun Y."/>
            <person name="Lee S.G."/>
            <person name="Bronson R.T."/>
            <person name="Moskalev A.A."/>
            <person name="Sunyaev S.R."/>
            <person name="Zhang G."/>
            <person name="Krogh A."/>
            <person name="Wang J."/>
            <person name="Gladyshev V.N."/>
        </authorList>
    </citation>
    <scope>NUCLEOTIDE SEQUENCE [LARGE SCALE GENOMIC DNA]</scope>
</reference>
<dbReference type="InterPro" id="IPR000980">
    <property type="entry name" value="SH2"/>
</dbReference>
<organism evidence="4 5">
    <name type="scientific">Myotis brandtii</name>
    <name type="common">Brandt's bat</name>
    <dbReference type="NCBI Taxonomy" id="109478"/>
    <lineage>
        <taxon>Eukaryota</taxon>
        <taxon>Metazoa</taxon>
        <taxon>Chordata</taxon>
        <taxon>Craniata</taxon>
        <taxon>Vertebrata</taxon>
        <taxon>Euteleostomi</taxon>
        <taxon>Mammalia</taxon>
        <taxon>Eutheria</taxon>
        <taxon>Laurasiatheria</taxon>
        <taxon>Chiroptera</taxon>
        <taxon>Yangochiroptera</taxon>
        <taxon>Vespertilionidae</taxon>
        <taxon>Myotis</taxon>
    </lineage>
</organism>
<sequence length="198" mass="22605">MQRILLNSERLKSHMAKIHESHMKLEQELRTQALNNWKIDKHMNSLKPDLMQLHEIQLERTWHVGKINRSQAEEMLNGRWEGTFLIRESSQRDCYACSVVVDSDTQHCVTYPTATGLGFVEPYSLYGSLKKLVLHYQHTSLVQHNDALTLTLDGTFLIRESSQQGCYACSVVVDSDAVSSTTWPLAWVLRSPTTCTGL</sequence>
<dbReference type="Gene3D" id="3.30.505.10">
    <property type="entry name" value="SH2 domain"/>
    <property type="match status" value="1"/>
</dbReference>